<feature type="transmembrane region" description="Helical" evidence="1">
    <location>
        <begin position="69"/>
        <end position="90"/>
    </location>
</feature>
<geneLocation type="plasmid" evidence="2 3">
    <name>unnamed2</name>
</geneLocation>
<keyword evidence="1" id="KW-0472">Membrane</keyword>
<name>A0A975LCW9_9ACTN</name>
<gene>
    <name evidence="2" type="ORF">KGD82_27820</name>
</gene>
<protein>
    <recommendedName>
        <fullName evidence="4">Conjugal transfer protein TrbC</fullName>
    </recommendedName>
</protein>
<evidence type="ECO:0000256" key="1">
    <source>
        <dbReference type="SAM" id="Phobius"/>
    </source>
</evidence>
<keyword evidence="1" id="KW-0812">Transmembrane</keyword>
<dbReference type="EMBL" id="CP074403">
    <property type="protein sequence ID" value="QVJ03491.1"/>
    <property type="molecule type" value="Genomic_DNA"/>
</dbReference>
<dbReference type="AlphaFoldDB" id="A0A975LCW9"/>
<accession>A0A975LCW9</accession>
<evidence type="ECO:0008006" key="4">
    <source>
        <dbReference type="Google" id="ProtNLM"/>
    </source>
</evidence>
<keyword evidence="1" id="KW-1133">Transmembrane helix</keyword>
<evidence type="ECO:0000313" key="2">
    <source>
        <dbReference type="EMBL" id="QVJ03491.1"/>
    </source>
</evidence>
<reference evidence="2" key="1">
    <citation type="submission" date="2021-05" db="EMBL/GenBank/DDBJ databases">
        <authorList>
            <person name="Kaiqin L."/>
            <person name="Jian G."/>
        </authorList>
    </citation>
    <scope>NUCLEOTIDE SEQUENCE</scope>
    <source>
        <strain evidence="2">HDS5</strain>
        <plasmid evidence="2">unnamed2</plasmid>
    </source>
</reference>
<evidence type="ECO:0000313" key="3">
    <source>
        <dbReference type="Proteomes" id="UP000682416"/>
    </source>
</evidence>
<proteinExistence type="predicted"/>
<dbReference type="Proteomes" id="UP000682416">
    <property type="component" value="Plasmid unnamed2"/>
</dbReference>
<keyword evidence="3" id="KW-1185">Reference proteome</keyword>
<keyword evidence="2" id="KW-0614">Plasmid</keyword>
<organism evidence="2 3">
    <name type="scientific">Nocardiopsis eucommiae</name>
    <dbReference type="NCBI Taxonomy" id="2831970"/>
    <lineage>
        <taxon>Bacteria</taxon>
        <taxon>Bacillati</taxon>
        <taxon>Actinomycetota</taxon>
        <taxon>Actinomycetes</taxon>
        <taxon>Streptosporangiales</taxon>
        <taxon>Nocardiopsidaceae</taxon>
        <taxon>Nocardiopsis</taxon>
    </lineage>
</organism>
<sequence>MNEMLDAALTVASAPNPAPIVPDGMSGPVNQIIGWGKWIVMALGVIGLLFCAGQMIMGRKNRHQMAADGATGIPWVIGGVSLIALSAPLVDAFI</sequence>
<feature type="transmembrane region" description="Helical" evidence="1">
    <location>
        <begin position="35"/>
        <end position="57"/>
    </location>
</feature>
<dbReference type="KEGG" id="nec:KGD82_27820"/>